<reference evidence="1" key="1">
    <citation type="submission" date="2020-08" db="EMBL/GenBank/DDBJ databases">
        <title>Spodoptera exigua strain:BAW_Kor-Di-RS1 Genome sequencing and assembly.</title>
        <authorList>
            <person name="Kim J."/>
            <person name="Nam H.Y."/>
            <person name="Kwon M."/>
            <person name="Choi J.H."/>
            <person name="Cho S.R."/>
            <person name="Kim G.-H."/>
        </authorList>
    </citation>
    <scope>NUCLEOTIDE SEQUENCE</scope>
    <source>
        <strain evidence="1">BAW_Kor-Di-RS1</strain>
        <tissue evidence="1">Whole-body</tissue>
    </source>
</reference>
<sequence length="367" mass="41773">MLEETFFGLGQDLELDTHTYIIANCKLEITNPRVRLAGHVVNAQRYENKTRQIKEEVSSFVSSLQRLLPKKKDIIVVEPQRHKITKLCDVHAEAKNTFPKCFVGARLIVLREVLDRVKLVQQYSYGKTRESYRCFSQLIHKEMEPKNTDEGLLVDSAGSATATYKEILEGGYLVRLTTRIKDLVSSDTEIVLEKENDKSVGSVSCSVRDVDPNTLRMVTQWMYKIRPDVCFGTEIGLKPLMYPPTPEISISARYDRPSFTVSSTASKVGFQVCLYKQFSPDLSLSTIITEGCRAGQTTVSLAMHKNYQNGSELKIFVDSQRCGGFTFQRDILFYEPHNEVRVLRLVGSTLIDKQRRVRFGIGFNLDF</sequence>
<comment type="caution">
    <text evidence="1">The sequence shown here is derived from an EMBL/GenBank/DDBJ whole genome shotgun (WGS) entry which is preliminary data.</text>
</comment>
<accession>A0A835GMQ0</accession>
<dbReference type="AlphaFoldDB" id="A0A835GMQ0"/>
<evidence type="ECO:0000313" key="2">
    <source>
        <dbReference type="Proteomes" id="UP000648187"/>
    </source>
</evidence>
<evidence type="ECO:0000313" key="1">
    <source>
        <dbReference type="EMBL" id="KAF9421279.1"/>
    </source>
</evidence>
<keyword evidence="2" id="KW-1185">Reference proteome</keyword>
<evidence type="ECO:0008006" key="3">
    <source>
        <dbReference type="Google" id="ProtNLM"/>
    </source>
</evidence>
<dbReference type="EMBL" id="JACKWZ010000025">
    <property type="protein sequence ID" value="KAF9421279.1"/>
    <property type="molecule type" value="Genomic_DNA"/>
</dbReference>
<organism evidence="1 2">
    <name type="scientific">Spodoptera exigua</name>
    <name type="common">Beet armyworm</name>
    <name type="synonym">Noctua fulgens</name>
    <dbReference type="NCBI Taxonomy" id="7107"/>
    <lineage>
        <taxon>Eukaryota</taxon>
        <taxon>Metazoa</taxon>
        <taxon>Ecdysozoa</taxon>
        <taxon>Arthropoda</taxon>
        <taxon>Hexapoda</taxon>
        <taxon>Insecta</taxon>
        <taxon>Pterygota</taxon>
        <taxon>Neoptera</taxon>
        <taxon>Endopterygota</taxon>
        <taxon>Lepidoptera</taxon>
        <taxon>Glossata</taxon>
        <taxon>Ditrysia</taxon>
        <taxon>Noctuoidea</taxon>
        <taxon>Noctuidae</taxon>
        <taxon>Amphipyrinae</taxon>
        <taxon>Spodoptera</taxon>
    </lineage>
</organism>
<dbReference type="Proteomes" id="UP000648187">
    <property type="component" value="Unassembled WGS sequence"/>
</dbReference>
<proteinExistence type="predicted"/>
<gene>
    <name evidence="1" type="ORF">HW555_002751</name>
</gene>
<protein>
    <recommendedName>
        <fullName evidence="3">Mitochondrial import receptor subunit TOM40 homolog</fullName>
    </recommendedName>
</protein>
<name>A0A835GMQ0_SPOEX</name>